<protein>
    <submittedName>
        <fullName evidence="2">Uncharacterized protein</fullName>
    </submittedName>
</protein>
<feature type="compositionally biased region" description="Basic and acidic residues" evidence="1">
    <location>
        <begin position="36"/>
        <end position="48"/>
    </location>
</feature>
<dbReference type="RefSeq" id="XP_009176801.1">
    <property type="nucleotide sequence ID" value="XM_009178537.1"/>
</dbReference>
<dbReference type="KEGG" id="ovi:T265_15538"/>
<dbReference type="OrthoDB" id="6226022at2759"/>
<dbReference type="Proteomes" id="UP000054324">
    <property type="component" value="Unassembled WGS sequence"/>
</dbReference>
<feature type="region of interest" description="Disordered" evidence="1">
    <location>
        <begin position="27"/>
        <end position="77"/>
    </location>
</feature>
<feature type="non-terminal residue" evidence="2">
    <location>
        <position position="386"/>
    </location>
</feature>
<evidence type="ECO:0000256" key="1">
    <source>
        <dbReference type="SAM" id="MobiDB-lite"/>
    </source>
</evidence>
<dbReference type="CTD" id="20329703"/>
<evidence type="ECO:0000313" key="2">
    <source>
        <dbReference type="EMBL" id="KER19455.1"/>
    </source>
</evidence>
<evidence type="ECO:0000313" key="3">
    <source>
        <dbReference type="Proteomes" id="UP000054324"/>
    </source>
</evidence>
<feature type="compositionally biased region" description="Polar residues" evidence="1">
    <location>
        <begin position="62"/>
        <end position="73"/>
    </location>
</feature>
<gene>
    <name evidence="2" type="ORF">T265_15538</name>
</gene>
<proteinExistence type="predicted"/>
<organism evidence="2 3">
    <name type="scientific">Opisthorchis viverrini</name>
    <name type="common">Southeast Asian liver fluke</name>
    <dbReference type="NCBI Taxonomy" id="6198"/>
    <lineage>
        <taxon>Eukaryota</taxon>
        <taxon>Metazoa</taxon>
        <taxon>Spiralia</taxon>
        <taxon>Lophotrochozoa</taxon>
        <taxon>Platyhelminthes</taxon>
        <taxon>Trematoda</taxon>
        <taxon>Digenea</taxon>
        <taxon>Opisthorchiida</taxon>
        <taxon>Opisthorchiata</taxon>
        <taxon>Opisthorchiidae</taxon>
        <taxon>Opisthorchis</taxon>
    </lineage>
</organism>
<name>A0A074Z891_OPIVI</name>
<dbReference type="AlphaFoldDB" id="A0A074Z891"/>
<feature type="region of interest" description="Disordered" evidence="1">
    <location>
        <begin position="99"/>
        <end position="123"/>
    </location>
</feature>
<feature type="region of interest" description="Disordered" evidence="1">
    <location>
        <begin position="215"/>
        <end position="235"/>
    </location>
</feature>
<feature type="compositionally biased region" description="Basic and acidic residues" evidence="1">
    <location>
        <begin position="215"/>
        <end position="226"/>
    </location>
</feature>
<dbReference type="GeneID" id="20329703"/>
<sequence length="386" mass="43040">MPMYLATAAYIKIGTLLEWKKVQTAHTTRSSDAGDQADKEPQSVHTHADPACTPRTVEETRPNSTKTKNTNVTEPEPAELNGIHKNMGIVGCPASKVTNHTRKLKPKPPTAESHHQDKPRLLKGTVNTEKELENILLSTFRLQSDSKSSARVQADVPWTERSRNVENQATNNRADDRSLIILGVPEIDDASDKTARISHDVLQWKFLSIKEKSSESSSEKQSRNDTPKSSVPFERPVTEKNSAEYSLLYVCCQWTWTGRKDMPAKFPLDDQMLCKESPAATSSCPGYLKLFDLINMRLGIDARTCRISQRNEISPSKNYIAKASLKIPNLCEIENGVGSLKIPNPCEIVNGVGDKAANIGHYVCCQWTWTGRKDMPLTMMNVTAIY</sequence>
<keyword evidence="3" id="KW-1185">Reference proteome</keyword>
<accession>A0A074Z891</accession>
<reference evidence="2 3" key="1">
    <citation type="submission" date="2013-11" db="EMBL/GenBank/DDBJ databases">
        <title>Opisthorchis viverrini - life in the bile duct.</title>
        <authorList>
            <person name="Young N.D."/>
            <person name="Nagarajan N."/>
            <person name="Lin S.J."/>
            <person name="Korhonen P.K."/>
            <person name="Jex A.R."/>
            <person name="Hall R.S."/>
            <person name="Safavi-Hemami H."/>
            <person name="Kaewkong W."/>
            <person name="Bertrand D."/>
            <person name="Gao S."/>
            <person name="Seet Q."/>
            <person name="Wongkham S."/>
            <person name="Teh B.T."/>
            <person name="Wongkham C."/>
            <person name="Intapan P.M."/>
            <person name="Maleewong W."/>
            <person name="Yang X."/>
            <person name="Hu M."/>
            <person name="Wang Z."/>
            <person name="Hofmann A."/>
            <person name="Sternberg P.W."/>
            <person name="Tan P."/>
            <person name="Wang J."/>
            <person name="Gasser R.B."/>
        </authorList>
    </citation>
    <scope>NUCLEOTIDE SEQUENCE [LARGE SCALE GENOMIC DNA]</scope>
</reference>
<dbReference type="EMBL" id="KL597204">
    <property type="protein sequence ID" value="KER19455.1"/>
    <property type="molecule type" value="Genomic_DNA"/>
</dbReference>